<evidence type="ECO:0008006" key="3">
    <source>
        <dbReference type="Google" id="ProtNLM"/>
    </source>
</evidence>
<organism evidence="1 2">
    <name type="scientific">Pseudomonas jessenii</name>
    <dbReference type="NCBI Taxonomy" id="77298"/>
    <lineage>
        <taxon>Bacteria</taxon>
        <taxon>Pseudomonadati</taxon>
        <taxon>Pseudomonadota</taxon>
        <taxon>Gammaproteobacteria</taxon>
        <taxon>Pseudomonadales</taxon>
        <taxon>Pseudomonadaceae</taxon>
        <taxon>Pseudomonas</taxon>
    </lineage>
</organism>
<protein>
    <recommendedName>
        <fullName evidence="3">DUF3077 domain-containing protein</fullName>
    </recommendedName>
</protein>
<dbReference type="EMBL" id="FNTC01000002">
    <property type="protein sequence ID" value="SEB65417.1"/>
    <property type="molecule type" value="Genomic_DNA"/>
</dbReference>
<keyword evidence="2" id="KW-1185">Reference proteome</keyword>
<name>A0A231G711_PSEJE</name>
<evidence type="ECO:0000313" key="1">
    <source>
        <dbReference type="EMBL" id="SEB65417.1"/>
    </source>
</evidence>
<gene>
    <name evidence="1" type="ORF">SAMN04490187_1450</name>
</gene>
<dbReference type="Proteomes" id="UP000198542">
    <property type="component" value="Unassembled WGS sequence"/>
</dbReference>
<reference evidence="2" key="1">
    <citation type="submission" date="2016-10" db="EMBL/GenBank/DDBJ databases">
        <authorList>
            <person name="Varghese N."/>
            <person name="Submissions S."/>
        </authorList>
    </citation>
    <scope>NUCLEOTIDE SEQUENCE [LARGE SCALE GENOMIC DNA]</scope>
    <source>
        <strain evidence="2">BS3660</strain>
    </source>
</reference>
<proteinExistence type="predicted"/>
<dbReference type="RefSeq" id="WP_090452805.1">
    <property type="nucleotide sequence ID" value="NZ_FNTC01000002.1"/>
</dbReference>
<accession>A0A231G711</accession>
<evidence type="ECO:0000313" key="2">
    <source>
        <dbReference type="Proteomes" id="UP000198542"/>
    </source>
</evidence>
<sequence>MAKYHPLQGNFSVGTTLYIDTEAKVSDLLETATHRIKAARNLLNSVTCLCVKEAEGHDLEHFANAAHMLIQDGCDALDVLGWKLEKAANGI</sequence>
<dbReference type="AlphaFoldDB" id="A0A231G711"/>